<dbReference type="Proteomes" id="UP000824120">
    <property type="component" value="Chromosome 6"/>
</dbReference>
<dbReference type="EMBL" id="JACXVP010000006">
    <property type="protein sequence ID" value="KAG5599628.1"/>
    <property type="molecule type" value="Genomic_DNA"/>
</dbReference>
<evidence type="ECO:0000313" key="2">
    <source>
        <dbReference type="Proteomes" id="UP000824120"/>
    </source>
</evidence>
<accession>A0A9J5YKD1</accession>
<keyword evidence="2" id="KW-1185">Reference proteome</keyword>
<reference evidence="1 2" key="1">
    <citation type="submission" date="2020-09" db="EMBL/GenBank/DDBJ databases">
        <title>De no assembly of potato wild relative species, Solanum commersonii.</title>
        <authorList>
            <person name="Cho K."/>
        </authorList>
    </citation>
    <scope>NUCLEOTIDE SEQUENCE [LARGE SCALE GENOMIC DNA]</scope>
    <source>
        <strain evidence="1">LZ3.2</strain>
        <tissue evidence="1">Leaf</tissue>
    </source>
</reference>
<protein>
    <submittedName>
        <fullName evidence="1">Uncharacterized protein</fullName>
    </submittedName>
</protein>
<evidence type="ECO:0000313" key="1">
    <source>
        <dbReference type="EMBL" id="KAG5599628.1"/>
    </source>
</evidence>
<dbReference type="AlphaFoldDB" id="A0A9J5YKD1"/>
<organism evidence="1 2">
    <name type="scientific">Solanum commersonii</name>
    <name type="common">Commerson's wild potato</name>
    <name type="synonym">Commerson's nightshade</name>
    <dbReference type="NCBI Taxonomy" id="4109"/>
    <lineage>
        <taxon>Eukaryota</taxon>
        <taxon>Viridiplantae</taxon>
        <taxon>Streptophyta</taxon>
        <taxon>Embryophyta</taxon>
        <taxon>Tracheophyta</taxon>
        <taxon>Spermatophyta</taxon>
        <taxon>Magnoliopsida</taxon>
        <taxon>eudicotyledons</taxon>
        <taxon>Gunneridae</taxon>
        <taxon>Pentapetalae</taxon>
        <taxon>asterids</taxon>
        <taxon>lamiids</taxon>
        <taxon>Solanales</taxon>
        <taxon>Solanaceae</taxon>
        <taxon>Solanoideae</taxon>
        <taxon>Solaneae</taxon>
        <taxon>Solanum</taxon>
    </lineage>
</organism>
<comment type="caution">
    <text evidence="1">The sequence shown here is derived from an EMBL/GenBank/DDBJ whole genome shotgun (WGS) entry which is preliminary data.</text>
</comment>
<name>A0A9J5YKD1_SOLCO</name>
<gene>
    <name evidence="1" type="ORF">H5410_030998</name>
</gene>
<proteinExistence type="predicted"/>
<sequence length="97" mass="11318">LRRAIKQSFSELTHIVECYRIISINLKDKKGDAMVFRRTTEPRSKLDPNRQIVQRTFLDFTKIGQPTFFVLKNDVTLSIIGKNKRSTQPGLLRLHPH</sequence>
<feature type="non-terminal residue" evidence="1">
    <location>
        <position position="97"/>
    </location>
</feature>